<protein>
    <recommendedName>
        <fullName evidence="7">Clusterin-like protein 1</fullName>
    </recommendedName>
</protein>
<dbReference type="InterPro" id="IPR016014">
    <property type="entry name" value="Clusterin_N"/>
</dbReference>
<dbReference type="PANTHER" id="PTHR10970:SF2">
    <property type="entry name" value="CLUSTERIN-LIKE PROTEIN 1"/>
    <property type="match status" value="1"/>
</dbReference>
<evidence type="ECO:0000256" key="4">
    <source>
        <dbReference type="ARBA" id="ARBA00023054"/>
    </source>
</evidence>
<sequence length="407" mass="46031">MPQPQSAAQKVQITRLQPCTPNYSHLSMAGLYVNEEMKRALLGVKQMKELVERNKDKHQQLMTSLQESYEKKKGAEQLAREAEQKLQKAEQDCKDLLKPMWMECQPCLEETCKSFYSSPCHRGFFSLTLQVQCICFVINFMEYESIALSGFRWRSSSGEYGTEVDLVLLESSYHHVQEEVNSLYSHCVQLAAGMHRLFGPSFQVAFSRDVQPRAKSPGQEDQERGYLSSFGVTHALDSFLELSRAMLHEAGSAITDVFEALKGHEEEINEKQRQTGILDGSEFHMCMYLFVCAAECPAVPEQYSALGEISLLLNASRQQYTEKLQVVQRSIKHALQWANNIIVKYSWVTHITNGTGASGSRKETAVEVFVLDSPQISLLIPADLELSDPAFMSYVAQEALEAYKHTL</sequence>
<dbReference type="Ensembl" id="ENSDCDT00010005715.1">
    <property type="protein sequence ID" value="ENSDCDP00010005522.1"/>
    <property type="gene ID" value="ENSDCDG00010002423.1"/>
</dbReference>
<proteinExistence type="inferred from homology"/>
<evidence type="ECO:0000256" key="8">
    <source>
        <dbReference type="SAM" id="Coils"/>
    </source>
</evidence>
<reference evidence="10" key="2">
    <citation type="submission" date="2025-08" db="UniProtKB">
        <authorList>
            <consortium name="Ensembl"/>
        </authorList>
    </citation>
    <scope>IDENTIFICATION</scope>
</reference>
<feature type="coiled-coil region" evidence="8">
    <location>
        <begin position="48"/>
        <end position="99"/>
    </location>
</feature>
<dbReference type="Proteomes" id="UP000694580">
    <property type="component" value="Chromosome 2"/>
</dbReference>
<dbReference type="Pfam" id="PF01093">
    <property type="entry name" value="Clusterin"/>
    <property type="match status" value="2"/>
</dbReference>
<evidence type="ECO:0000256" key="6">
    <source>
        <dbReference type="ARBA" id="ARBA00023180"/>
    </source>
</evidence>
<evidence type="ECO:0000313" key="11">
    <source>
        <dbReference type="Proteomes" id="UP000694580"/>
    </source>
</evidence>
<keyword evidence="11" id="KW-1185">Reference proteome</keyword>
<keyword evidence="4 8" id="KW-0175">Coiled coil</keyword>
<dbReference type="GO" id="GO:0051787">
    <property type="term" value="F:misfolded protein binding"/>
    <property type="evidence" value="ECO:0007669"/>
    <property type="project" value="TreeGrafter"/>
</dbReference>
<dbReference type="GO" id="GO:0005634">
    <property type="term" value="C:nucleus"/>
    <property type="evidence" value="ECO:0007669"/>
    <property type="project" value="TreeGrafter"/>
</dbReference>
<keyword evidence="6" id="KW-0325">Glycoprotein</keyword>
<comment type="similarity">
    <text evidence="2">Belongs to the clusterin family.</text>
</comment>
<organism evidence="10 11">
    <name type="scientific">Denticeps clupeoides</name>
    <name type="common">denticle herring</name>
    <dbReference type="NCBI Taxonomy" id="299321"/>
    <lineage>
        <taxon>Eukaryota</taxon>
        <taxon>Metazoa</taxon>
        <taxon>Chordata</taxon>
        <taxon>Craniata</taxon>
        <taxon>Vertebrata</taxon>
        <taxon>Euteleostomi</taxon>
        <taxon>Actinopterygii</taxon>
        <taxon>Neopterygii</taxon>
        <taxon>Teleostei</taxon>
        <taxon>Clupei</taxon>
        <taxon>Clupeiformes</taxon>
        <taxon>Denticipitoidei</taxon>
        <taxon>Denticipitidae</taxon>
        <taxon>Denticeps</taxon>
    </lineage>
</organism>
<keyword evidence="5" id="KW-1015">Disulfide bond</keyword>
<comment type="subcellular location">
    <subcellularLocation>
        <location evidence="1">Secreted</location>
    </subcellularLocation>
</comment>
<reference evidence="10 11" key="1">
    <citation type="submission" date="2020-06" db="EMBL/GenBank/DDBJ databases">
        <authorList>
            <consortium name="Wellcome Sanger Institute Data Sharing"/>
        </authorList>
    </citation>
    <scope>NUCLEOTIDE SEQUENCE [LARGE SCALE GENOMIC DNA]</scope>
</reference>
<dbReference type="GO" id="GO:0005615">
    <property type="term" value="C:extracellular space"/>
    <property type="evidence" value="ECO:0007669"/>
    <property type="project" value="TreeGrafter"/>
</dbReference>
<dbReference type="SMART" id="SM00030">
    <property type="entry name" value="CLb"/>
    <property type="match status" value="1"/>
</dbReference>
<feature type="domain" description="Clusterin N-terminal" evidence="9">
    <location>
        <begin position="8"/>
        <end position="218"/>
    </location>
</feature>
<reference evidence="10" key="3">
    <citation type="submission" date="2025-09" db="UniProtKB">
        <authorList>
            <consortium name="Ensembl"/>
        </authorList>
    </citation>
    <scope>IDENTIFICATION</scope>
</reference>
<evidence type="ECO:0000256" key="7">
    <source>
        <dbReference type="ARBA" id="ARBA00039843"/>
    </source>
</evidence>
<dbReference type="GeneTree" id="ENSGT00530000063668"/>
<evidence type="ECO:0000259" key="9">
    <source>
        <dbReference type="SMART" id="SM00030"/>
    </source>
</evidence>
<evidence type="ECO:0000256" key="3">
    <source>
        <dbReference type="ARBA" id="ARBA00022525"/>
    </source>
</evidence>
<dbReference type="AlphaFoldDB" id="A0AAY4A976"/>
<accession>A0AAY4A976</accession>
<evidence type="ECO:0000256" key="1">
    <source>
        <dbReference type="ARBA" id="ARBA00004613"/>
    </source>
</evidence>
<evidence type="ECO:0000256" key="2">
    <source>
        <dbReference type="ARBA" id="ARBA00010069"/>
    </source>
</evidence>
<keyword evidence="3" id="KW-0964">Secreted</keyword>
<dbReference type="InterPro" id="IPR000753">
    <property type="entry name" value="Clusterin-like"/>
</dbReference>
<evidence type="ECO:0000256" key="5">
    <source>
        <dbReference type="ARBA" id="ARBA00023157"/>
    </source>
</evidence>
<dbReference type="PANTHER" id="PTHR10970">
    <property type="entry name" value="CLUSTERIN"/>
    <property type="match status" value="1"/>
</dbReference>
<evidence type="ECO:0000313" key="10">
    <source>
        <dbReference type="Ensembl" id="ENSDCDP00010005522.1"/>
    </source>
</evidence>
<name>A0AAY4A976_9TELE</name>